<dbReference type="Pfam" id="PF13855">
    <property type="entry name" value="LRR_8"/>
    <property type="match status" value="1"/>
</dbReference>
<evidence type="ECO:0000256" key="4">
    <source>
        <dbReference type="SAM" id="Coils"/>
    </source>
</evidence>
<dbReference type="InterPro" id="IPR050836">
    <property type="entry name" value="SDS22/Internalin_LRR"/>
</dbReference>
<feature type="domain" description="U2A'/phosphoprotein 32 family A C-terminal" evidence="6">
    <location>
        <begin position="205"/>
        <end position="223"/>
    </location>
</feature>
<dbReference type="SMART" id="SM00365">
    <property type="entry name" value="LRR_SD22"/>
    <property type="match status" value="13"/>
</dbReference>
<evidence type="ECO:0000256" key="1">
    <source>
        <dbReference type="ARBA" id="ARBA00004430"/>
    </source>
</evidence>
<dbReference type="Pfam" id="PF12799">
    <property type="entry name" value="LRR_4"/>
    <property type="match status" value="1"/>
</dbReference>
<feature type="compositionally biased region" description="Low complexity" evidence="5">
    <location>
        <begin position="312"/>
        <end position="321"/>
    </location>
</feature>
<dbReference type="PROSITE" id="PS51450">
    <property type="entry name" value="LRR"/>
    <property type="match status" value="10"/>
</dbReference>
<dbReference type="InterPro" id="IPR001611">
    <property type="entry name" value="Leu-rich_rpt"/>
</dbReference>
<dbReference type="SUPFAM" id="SSF52047">
    <property type="entry name" value="RNI-like"/>
    <property type="match status" value="1"/>
</dbReference>
<evidence type="ECO:0000313" key="8">
    <source>
        <dbReference type="Proteomes" id="UP001165080"/>
    </source>
</evidence>
<evidence type="ECO:0000256" key="3">
    <source>
        <dbReference type="ARBA" id="ARBA00022737"/>
    </source>
</evidence>
<dbReference type="Proteomes" id="UP001165080">
    <property type="component" value="Unassembled WGS sequence"/>
</dbReference>
<evidence type="ECO:0000313" key="7">
    <source>
        <dbReference type="EMBL" id="GLC57228.1"/>
    </source>
</evidence>
<dbReference type="PANTHER" id="PTHR46652:SF3">
    <property type="entry name" value="LEUCINE-RICH REPEAT-CONTAINING PROTEIN 9"/>
    <property type="match status" value="1"/>
</dbReference>
<dbReference type="InterPro" id="IPR003591">
    <property type="entry name" value="Leu-rich_rpt_typical-subtyp"/>
</dbReference>
<feature type="domain" description="U2A'/phosphoprotein 32 family A C-terminal" evidence="6">
    <location>
        <begin position="1480"/>
        <end position="1498"/>
    </location>
</feature>
<feature type="domain" description="U2A'/phosphoprotein 32 family A C-terminal" evidence="6">
    <location>
        <begin position="1220"/>
        <end position="1238"/>
    </location>
</feature>
<proteinExistence type="predicted"/>
<comment type="caution">
    <text evidence="7">The sequence shown here is derived from an EMBL/GenBank/DDBJ whole genome shotgun (WGS) entry which is preliminary data.</text>
</comment>
<feature type="region of interest" description="Disordered" evidence="5">
    <location>
        <begin position="1574"/>
        <end position="1638"/>
    </location>
</feature>
<feature type="compositionally biased region" description="Gly residues" evidence="5">
    <location>
        <begin position="1719"/>
        <end position="1730"/>
    </location>
</feature>
<dbReference type="InterPro" id="IPR003603">
    <property type="entry name" value="U2A'_phosphoprotein32A_C"/>
</dbReference>
<feature type="compositionally biased region" description="Gly residues" evidence="5">
    <location>
        <begin position="1574"/>
        <end position="1604"/>
    </location>
</feature>
<accession>A0A9W6BSF2</accession>
<comment type="subcellular location">
    <subcellularLocation>
        <location evidence="1">Cytoplasm</location>
        <location evidence="1">Cytoskeleton</location>
        <location evidence="1">Cilium axoneme</location>
    </subcellularLocation>
</comment>
<feature type="region of interest" description="Disordered" evidence="5">
    <location>
        <begin position="312"/>
        <end position="346"/>
    </location>
</feature>
<protein>
    <recommendedName>
        <fullName evidence="6">U2A'/phosphoprotein 32 family A C-terminal domain-containing protein</fullName>
    </recommendedName>
</protein>
<evidence type="ECO:0000256" key="5">
    <source>
        <dbReference type="SAM" id="MobiDB-lite"/>
    </source>
</evidence>
<keyword evidence="3" id="KW-0677">Repeat</keyword>
<dbReference type="EMBL" id="BRXU01000018">
    <property type="protein sequence ID" value="GLC57228.1"/>
    <property type="molecule type" value="Genomic_DNA"/>
</dbReference>
<keyword evidence="8" id="KW-1185">Reference proteome</keyword>
<keyword evidence="4" id="KW-0175">Coiled coil</keyword>
<name>A0A9W6BSF2_9CHLO</name>
<dbReference type="PANTHER" id="PTHR46652">
    <property type="entry name" value="LEUCINE-RICH REPEAT AND IQ DOMAIN-CONTAINING PROTEIN 1-RELATED"/>
    <property type="match status" value="1"/>
</dbReference>
<dbReference type="GO" id="GO:0005930">
    <property type="term" value="C:axoneme"/>
    <property type="evidence" value="ECO:0007669"/>
    <property type="project" value="UniProtKB-SubCell"/>
</dbReference>
<dbReference type="Pfam" id="PF14580">
    <property type="entry name" value="LRR_9"/>
    <property type="match status" value="2"/>
</dbReference>
<evidence type="ECO:0000256" key="2">
    <source>
        <dbReference type="ARBA" id="ARBA00022614"/>
    </source>
</evidence>
<feature type="compositionally biased region" description="Low complexity" evidence="5">
    <location>
        <begin position="1621"/>
        <end position="1638"/>
    </location>
</feature>
<dbReference type="SUPFAM" id="SSF52075">
    <property type="entry name" value="Outer arm dynein light chain 1"/>
    <property type="match status" value="1"/>
</dbReference>
<gene>
    <name evidence="7" type="primary">PLEST009237</name>
    <name evidence="7" type="ORF">PLESTB_001201600</name>
</gene>
<feature type="domain" description="U2A'/phosphoprotein 32 family A C-terminal" evidence="6">
    <location>
        <begin position="929"/>
        <end position="947"/>
    </location>
</feature>
<feature type="compositionally biased region" description="Polar residues" evidence="5">
    <location>
        <begin position="337"/>
        <end position="346"/>
    </location>
</feature>
<dbReference type="SMART" id="SM00446">
    <property type="entry name" value="LRRcap"/>
    <property type="match status" value="4"/>
</dbReference>
<dbReference type="SUPFAM" id="SSF52058">
    <property type="entry name" value="L domain-like"/>
    <property type="match status" value="1"/>
</dbReference>
<dbReference type="InterPro" id="IPR025875">
    <property type="entry name" value="Leu-rich_rpt_4"/>
</dbReference>
<dbReference type="Gene3D" id="3.80.10.10">
    <property type="entry name" value="Ribonuclease Inhibitor"/>
    <property type="match status" value="6"/>
</dbReference>
<dbReference type="SMART" id="SM00369">
    <property type="entry name" value="LRR_TYP"/>
    <property type="match status" value="13"/>
</dbReference>
<organism evidence="7 8">
    <name type="scientific">Pleodorina starrii</name>
    <dbReference type="NCBI Taxonomy" id="330485"/>
    <lineage>
        <taxon>Eukaryota</taxon>
        <taxon>Viridiplantae</taxon>
        <taxon>Chlorophyta</taxon>
        <taxon>core chlorophytes</taxon>
        <taxon>Chlorophyceae</taxon>
        <taxon>CS clade</taxon>
        <taxon>Chlamydomonadales</taxon>
        <taxon>Volvocaceae</taxon>
        <taxon>Pleodorina</taxon>
    </lineage>
</organism>
<evidence type="ECO:0000259" key="6">
    <source>
        <dbReference type="SMART" id="SM00446"/>
    </source>
</evidence>
<dbReference type="Pfam" id="PF13516">
    <property type="entry name" value="LRR_6"/>
    <property type="match status" value="1"/>
</dbReference>
<dbReference type="InterPro" id="IPR032675">
    <property type="entry name" value="LRR_dom_sf"/>
</dbReference>
<reference evidence="7 8" key="1">
    <citation type="journal article" date="2023" name="Commun. Biol.">
        <title>Reorganization of the ancestral sex-determining regions during the evolution of trioecy in Pleodorina starrii.</title>
        <authorList>
            <person name="Takahashi K."/>
            <person name="Suzuki S."/>
            <person name="Kawai-Toyooka H."/>
            <person name="Yamamoto K."/>
            <person name="Hamaji T."/>
            <person name="Ootsuki R."/>
            <person name="Yamaguchi H."/>
            <person name="Kawachi M."/>
            <person name="Higashiyama T."/>
            <person name="Nozaki H."/>
        </authorList>
    </citation>
    <scope>NUCLEOTIDE SEQUENCE [LARGE SCALE GENOMIC DNA]</scope>
    <source>
        <strain evidence="7 8">NIES-4479</strain>
    </source>
</reference>
<feature type="coiled-coil region" evidence="4">
    <location>
        <begin position="279"/>
        <end position="306"/>
    </location>
</feature>
<keyword evidence="2" id="KW-0433">Leucine-rich repeat</keyword>
<sequence length="1748" mass="182191">MMSESHALEELLEANGIPPEQFPAVASTVTHLEMFLHHYPRMEALHHFPALKTLALIHQELKEIRGLEGCPLLEKLWLQENEITSIHGLDCLHRLKELYMYSNHISEIRGLSKLTQLEVLWLSDNYISRISGLDHLPLLRELHLARNDIAFLGDGLTACTSITHLNLADNKIGSFKELRSLGCLPRLMDLCFADPMWGECPLAQLCNYQTFVLFVMPHLTSLDTLLLADEAKALAEATFLKKQMYYNMRVKTLRRNARQIVKLAAEGRQARQALRQPLKNTLVLAAKDLEREIHDLKQQLLGTTGAGGAGEAAEAAAAASAEGGGGEAGDADAGGSDTPSQHQQQLVSALESKLAGISGQLARYSAAEAELDGAFEAASERVYGLLGGLVGRMMLELDTAGNIRLEEGRPSDMWYPSCLDLVATRFNAADFPAQLGITGMQVTGVTRIHNRWLRARFDSALSSLCVDTSDPAHKRNMEYLFLGEHPGLPGLLEMAVEEGLPEGEQLAAQGLDGAVVVSNTIFLAERNRLAAALDPAAPAAAGAAGGQAASGSAAVAGAIGGRGGGGGGSGGGWGGPGPDGGRARGRVMVVRAYLGRTAHDLSANVSTGLPTKLYGKDGKLSYNAMVEGGCRVMPSSWPDVDAVYRVRPGDMRQKLWYIFNNVLVLPEYLVDFTYEVLSSSPLAPPPPPAASVASAAGASSLLALDLQMCAGLGGPGIGLGGSGFGFGFGAGGVGGGLMAQSSATHQAILDSLDADIRPLARPMLGWLALQADPSLLRCGLAAEEEEAQRLVAAPPSLQPATKTYRLTEEAISKAVGGIPLATVVRLDLHNSGLRKMEALAGLRHLQVLVLCYNELSRLEGLEGLAQLRTLDLGHNSIRKVEASLKGLYNLTHLDLSSNQVLKLEELYNMKKYSPQLVVLDLRDNPICHDKAYRSTTLRKLKRLERFDGRAVSAEEKERFGEHAGAVTLGMVLEHGSVASRGNGSLADAAAPTDPGSITDLSLERMHIRRLQQLVSLTSLKRASLADNEISSLEGIEGCRSLEELSLEANRVSSLVGLGGLTRVRKLQLGQNRLASLDALTGLTGLVQLSVEDNELASLAGAERLTNLLELYAGNNRISELREVQRLRDMPKLIILDLAGNPLAGSLASAAAAAAAAAAASNTVTAAAAAAAANGGGGGGVYPGGVALGPSGGGGGGVGPSGAQAGAGASVAAAAAAAAVSDDYRLYVIFHVRKLKVLDGVAVSPSEVAAAKNKYAGRLTADFLEERLGHRLFDRIRDLDCSGLRIRDVGVVFLMEDLEGLQELNLDNNLLTDVSALALLRHLIVLRLNNNRLGEDCSFASGRMLERNPELVRALAARQQAAGQPLGGYLPLDAFPSLQAKRTITRIEGLDGLVNLQELVLDRNRIRYIDMDALQGLPRLRELRLEENGLRSLHGFHPVCRTLQALHVGSNRISEPADLERLSALSGRMELTLAGNPLSRKNSYRPMVVARCPRLQVLDQQPVTVEERDYAEQAFAPQGQPGMAMGMAMGMGMGMGMVPPSAVPSFIPLMPGGSIGPGGPTEAMLAAMTAGGGAGGGGGGAGAGGGGGGGGQVSGSGLGSLGPGGKQPIKMTNIDFSGVTNSPAPGYGSSAQSGGAGSVPSIQSNTLVLTGPASFGLEGVGIAAAAGGQGGGGGGASVWPGMANGVQQVGSRGVAGRGAAVVLGGGNAGGGAAGLSLAGRGTGAPTLGGTGTLRKGPGASPGRPQAGYK</sequence>
<feature type="region of interest" description="Disordered" evidence="5">
    <location>
        <begin position="1717"/>
        <end position="1748"/>
    </location>
</feature>